<keyword evidence="1" id="KW-1133">Transmembrane helix</keyword>
<evidence type="ECO:0000313" key="3">
    <source>
        <dbReference type="Proteomes" id="UP000237105"/>
    </source>
</evidence>
<keyword evidence="1" id="KW-0472">Membrane</keyword>
<protein>
    <submittedName>
        <fullName evidence="2">Uncharacterized protein</fullName>
    </submittedName>
</protein>
<name>A0A2P5E1H1_PARAD</name>
<evidence type="ECO:0000256" key="1">
    <source>
        <dbReference type="SAM" id="Phobius"/>
    </source>
</evidence>
<dbReference type="AlphaFoldDB" id="A0A2P5E1H1"/>
<reference evidence="3" key="1">
    <citation type="submission" date="2016-06" db="EMBL/GenBank/DDBJ databases">
        <title>Parallel loss of symbiosis genes in relatives of nitrogen-fixing non-legume Parasponia.</title>
        <authorList>
            <person name="Van Velzen R."/>
            <person name="Holmer R."/>
            <person name="Bu F."/>
            <person name="Rutten L."/>
            <person name="Van Zeijl A."/>
            <person name="Liu W."/>
            <person name="Santuari L."/>
            <person name="Cao Q."/>
            <person name="Sharma T."/>
            <person name="Shen D."/>
            <person name="Roswanjaya Y."/>
            <person name="Wardhani T."/>
            <person name="Kalhor M.S."/>
            <person name="Jansen J."/>
            <person name="Van den Hoogen J."/>
            <person name="Gungor B."/>
            <person name="Hartog M."/>
            <person name="Hontelez J."/>
            <person name="Verver J."/>
            <person name="Yang W.-C."/>
            <person name="Schijlen E."/>
            <person name="Repin R."/>
            <person name="Schilthuizen M."/>
            <person name="Schranz E."/>
            <person name="Heidstra R."/>
            <person name="Miyata K."/>
            <person name="Fedorova E."/>
            <person name="Kohlen W."/>
            <person name="Bisseling T."/>
            <person name="Smit S."/>
            <person name="Geurts R."/>
        </authorList>
    </citation>
    <scope>NUCLEOTIDE SEQUENCE [LARGE SCALE GENOMIC DNA]</scope>
    <source>
        <strain evidence="3">cv. WU1-14</strain>
    </source>
</reference>
<organism evidence="2 3">
    <name type="scientific">Parasponia andersonii</name>
    <name type="common">Sponia andersonii</name>
    <dbReference type="NCBI Taxonomy" id="3476"/>
    <lineage>
        <taxon>Eukaryota</taxon>
        <taxon>Viridiplantae</taxon>
        <taxon>Streptophyta</taxon>
        <taxon>Embryophyta</taxon>
        <taxon>Tracheophyta</taxon>
        <taxon>Spermatophyta</taxon>
        <taxon>Magnoliopsida</taxon>
        <taxon>eudicotyledons</taxon>
        <taxon>Gunneridae</taxon>
        <taxon>Pentapetalae</taxon>
        <taxon>rosids</taxon>
        <taxon>fabids</taxon>
        <taxon>Rosales</taxon>
        <taxon>Cannabaceae</taxon>
        <taxon>Parasponia</taxon>
    </lineage>
</organism>
<keyword evidence="3" id="KW-1185">Reference proteome</keyword>
<dbReference type="EMBL" id="JXTB01000004">
    <property type="protein sequence ID" value="PON79392.1"/>
    <property type="molecule type" value="Genomic_DNA"/>
</dbReference>
<dbReference type="Proteomes" id="UP000237105">
    <property type="component" value="Unassembled WGS sequence"/>
</dbReference>
<keyword evidence="1" id="KW-0812">Transmembrane</keyword>
<accession>A0A2P5E1H1</accession>
<evidence type="ECO:0000313" key="2">
    <source>
        <dbReference type="EMBL" id="PON79392.1"/>
    </source>
</evidence>
<proteinExistence type="predicted"/>
<gene>
    <name evidence="2" type="ORF">PanWU01x14_011270</name>
</gene>
<feature type="transmembrane region" description="Helical" evidence="1">
    <location>
        <begin position="68"/>
        <end position="90"/>
    </location>
</feature>
<comment type="caution">
    <text evidence="2">The sequence shown here is derived from an EMBL/GenBank/DDBJ whole genome shotgun (WGS) entry which is preliminary data.</text>
</comment>
<sequence length="111" mass="13426">MIDGTMSFRLDRFTARRVLGFSEKETKERVRERKMRSFRQKYDIHFFESETYFLLGISKGIFVRKHIFQIFFNLFIWAKIGILGSIFNLISLKIGKINFRCYFDCVSILFR</sequence>